<dbReference type="GO" id="GO:0008721">
    <property type="term" value="F:D-serine ammonia-lyase activity"/>
    <property type="evidence" value="ECO:0007669"/>
    <property type="project" value="TreeGrafter"/>
</dbReference>
<dbReference type="InterPro" id="IPR042208">
    <property type="entry name" value="D-ser_dehydrat-like_sf"/>
</dbReference>
<evidence type="ECO:0000256" key="2">
    <source>
        <dbReference type="ARBA" id="ARBA00023239"/>
    </source>
</evidence>
<dbReference type="Proteomes" id="UP000187172">
    <property type="component" value="Unassembled WGS sequence"/>
</dbReference>
<keyword evidence="2" id="KW-0456">Lyase</keyword>
<evidence type="ECO:0000256" key="1">
    <source>
        <dbReference type="ARBA" id="ARBA00005323"/>
    </source>
</evidence>
<evidence type="ECO:0000313" key="5">
    <source>
        <dbReference type="Proteomes" id="UP000187172"/>
    </source>
</evidence>
<accession>A0A1R1ES04</accession>
<dbReference type="Gene3D" id="3.20.20.10">
    <property type="entry name" value="Alanine racemase"/>
    <property type="match status" value="1"/>
</dbReference>
<organism evidence="4 5">
    <name type="scientific">Paenibacillus rhizosphaerae</name>
    <dbReference type="NCBI Taxonomy" id="297318"/>
    <lineage>
        <taxon>Bacteria</taxon>
        <taxon>Bacillati</taxon>
        <taxon>Bacillota</taxon>
        <taxon>Bacilli</taxon>
        <taxon>Bacillales</taxon>
        <taxon>Paenibacillaceae</taxon>
        <taxon>Paenibacillus</taxon>
    </lineage>
</organism>
<proteinExistence type="inferred from homology"/>
<dbReference type="STRING" id="297318.BK138_15195"/>
<keyword evidence="5" id="KW-1185">Reference proteome</keyword>
<dbReference type="PANTHER" id="PTHR28004:SF2">
    <property type="entry name" value="D-SERINE DEHYDRATASE"/>
    <property type="match status" value="1"/>
</dbReference>
<comment type="caution">
    <text evidence="4">The sequence shown here is derived from an EMBL/GenBank/DDBJ whole genome shotgun (WGS) entry which is preliminary data.</text>
</comment>
<dbReference type="RefSeq" id="WP_076170414.1">
    <property type="nucleotide sequence ID" value="NZ_MRTP01000003.1"/>
</dbReference>
<sequence>MVQTVSTPAVIVDLDIAERNIRSMAEEARKAGIRHRPHIKSHKSVYFARKQLEAGSTGITCAKLGEAEVMAEAGIDDILIAFPIIGEDKQERLYQLAQKVKVTTVADSVEGATAVSEVGERLGRRIPLYIEVDGGIGRCGRQPGEDTLQFAQRIQSLPGIEITGLLSYAGQIYGEESREEIRSTARQEAATLKNTADLLREAGIDVPVVSGGSSLSSKFAGELEGVTEIRAGNYIFHDVGQLSMGMITVDDCALRVITTVVSVPAPGRAIIDAGSKTLTTDTMPFSKGFGYIVEHPDIEIFKLNEEHGFLSYDPASVSLHIGQHLTIIPNHACVLPNLCDDIVGFRGGVPVEKIRIDARGKNS</sequence>
<dbReference type="PANTHER" id="PTHR28004">
    <property type="entry name" value="ZGC:162816-RELATED"/>
    <property type="match status" value="1"/>
</dbReference>
<dbReference type="Gene3D" id="2.40.37.20">
    <property type="entry name" value="D-serine dehydratase-like domain"/>
    <property type="match status" value="1"/>
</dbReference>
<dbReference type="InterPro" id="IPR051466">
    <property type="entry name" value="D-amino_acid_metab_enzyme"/>
</dbReference>
<dbReference type="InterPro" id="IPR001608">
    <property type="entry name" value="Ala_racemase_N"/>
</dbReference>
<dbReference type="InterPro" id="IPR029066">
    <property type="entry name" value="PLP-binding_barrel"/>
</dbReference>
<evidence type="ECO:0000313" key="4">
    <source>
        <dbReference type="EMBL" id="OMF54512.1"/>
    </source>
</evidence>
<dbReference type="GO" id="GO:0036088">
    <property type="term" value="P:D-serine catabolic process"/>
    <property type="evidence" value="ECO:0007669"/>
    <property type="project" value="TreeGrafter"/>
</dbReference>
<protein>
    <submittedName>
        <fullName evidence="4">Amino acid processing protein</fullName>
    </submittedName>
</protein>
<dbReference type="AlphaFoldDB" id="A0A1R1ES04"/>
<dbReference type="SUPFAM" id="SSF51419">
    <property type="entry name" value="PLP-binding barrel"/>
    <property type="match status" value="1"/>
</dbReference>
<reference evidence="4 5" key="1">
    <citation type="submission" date="2016-11" db="EMBL/GenBank/DDBJ databases">
        <title>Paenibacillus species isolates.</title>
        <authorList>
            <person name="Beno S.M."/>
        </authorList>
    </citation>
    <scope>NUCLEOTIDE SEQUENCE [LARGE SCALE GENOMIC DNA]</scope>
    <source>
        <strain evidence="4 5">FSL R5-0378</strain>
    </source>
</reference>
<dbReference type="Pfam" id="PF01168">
    <property type="entry name" value="Ala_racemase_N"/>
    <property type="match status" value="1"/>
</dbReference>
<dbReference type="Pfam" id="PF14031">
    <property type="entry name" value="D-ser_dehydrat"/>
    <property type="match status" value="1"/>
</dbReference>
<name>A0A1R1ES04_9BACL</name>
<evidence type="ECO:0000259" key="3">
    <source>
        <dbReference type="SMART" id="SM01119"/>
    </source>
</evidence>
<gene>
    <name evidence="4" type="ORF">BK138_15195</name>
</gene>
<comment type="similarity">
    <text evidence="1">Belongs to the DSD1 family.</text>
</comment>
<dbReference type="InterPro" id="IPR026956">
    <property type="entry name" value="D-ser_dehydrat-like_dom"/>
</dbReference>
<dbReference type="EMBL" id="MRTP01000003">
    <property type="protein sequence ID" value="OMF54512.1"/>
    <property type="molecule type" value="Genomic_DNA"/>
</dbReference>
<feature type="domain" description="D-serine dehydratase-like" evidence="3">
    <location>
        <begin position="253"/>
        <end position="346"/>
    </location>
</feature>
<dbReference type="SMART" id="SM01119">
    <property type="entry name" value="D-ser_dehydrat"/>
    <property type="match status" value="1"/>
</dbReference>